<name>I0KAU4_9BACT</name>
<evidence type="ECO:0000313" key="2">
    <source>
        <dbReference type="EMBL" id="CCH01247.1"/>
    </source>
</evidence>
<dbReference type="PATRIC" id="fig|1166018.3.peg.5015"/>
<dbReference type="GO" id="GO:0004565">
    <property type="term" value="F:beta-galactosidase activity"/>
    <property type="evidence" value="ECO:0007669"/>
    <property type="project" value="InterPro"/>
</dbReference>
<gene>
    <name evidence="2" type="ORF">FAES_3238</name>
</gene>
<dbReference type="GO" id="GO:0005975">
    <property type="term" value="P:carbohydrate metabolic process"/>
    <property type="evidence" value="ECO:0007669"/>
    <property type="project" value="InterPro"/>
</dbReference>
<protein>
    <submittedName>
        <fullName evidence="2">Uncharacterized protein</fullName>
    </submittedName>
</protein>
<feature type="compositionally biased region" description="Basic and acidic residues" evidence="1">
    <location>
        <begin position="404"/>
        <end position="416"/>
    </location>
</feature>
<evidence type="ECO:0000313" key="3">
    <source>
        <dbReference type="Proteomes" id="UP000011058"/>
    </source>
</evidence>
<dbReference type="HOGENOM" id="CLU_261898_0_0_10"/>
<feature type="compositionally biased region" description="Low complexity" evidence="1">
    <location>
        <begin position="639"/>
        <end position="652"/>
    </location>
</feature>
<feature type="compositionally biased region" description="Polar residues" evidence="1">
    <location>
        <begin position="394"/>
        <end position="403"/>
    </location>
</feature>
<sequence>MASLAQPRSAPREQGNWYSFPEQTAVNTINVRRFKKNWTVYPNHPVLVSTGVSFPKAPDAQRMITNLGVTHFEGEPAEAVGATNDQRWYFHPDQEIAHDTYGLRSQYTQGSPEYTALEAYGGAGNASTPREQRLLPRNVLPGFYNLWVALGRYSYAQHFNSNLPLGGADIETFQDTGNDSLNHAVQREFKLGWTAGWLLERDARGHRTRLVTYGIGSLAPPGGYLANLYQNDVMFRATNGDWAGNGKWVDTSANEMVRLMRRNQITYLCEDRYWRVTWGNGTVWQKNGDGSIKTDGAGKALFLRSNFPTATVTNFGTTARVYSDEAEYWAQKVYYELDAIQANVRWLSDTPAEPSAYDGNDVPGNIPYGRGPVARRPGFEKIRVGHFLRPTDTEAGTQENKATGQREDIGEPESNRRVVNAKSQEYSALLRCLFYDLDVIWDDKGYKNLTQAKAYTAVEGGVTVTKTPIHFGGVEATFNGLFRARQFPKYFELKDQNKIEFIWPKRGIRKANNVAGEYVWEKPTIALMKEVGGRGVGFVGGFLVQDIGNPAHDTPVKVWIELPDGRKTGSYLFMLKDRNTVWDWWQLPAGFENARPQDFRIQFRSLPVGTTSGYRTITWTGDYNVEWTGANPSPPPVVTPTGSNTSTTTGGGSTTNVVACSSITEAQTILTVGSEVIKAYRQDGVTLYAANTQGVFRSQSYLLANGYSGSSLSCFPETDPRISTTNVVRGSSTATCSWAMSLGEPVCTGSGTYKVPFTVQDNGTYWSVPSGKLNFDNHYAENITVGQSFTIAGTYNGCTQWRSVQLVSCSGGTSTTVVSTTTTPGDPFVSYAQAFRSQRFVGPQIFLYGSGISPIDQEIVTIAADNGANLLAPSFHWTNCEPTPGNYDWGSVDAALNLAQAKNIKLAIRLVVTRGERNNEPAKNWDKFFSTADRMRDERGYVSRWNGEVAFSYDSPDATNRAGQFITALLNHIKGSGKAGRIIAVSVVGNGYYEGEYQSGAQPADGDPVTDQLFDYSEFARQAFITRMQAKYGTIAAANAAWGQSFGSWGAVQLPIVPRGDGGDTRGAWVFGSTYTRDFYISRTQSLAGFNKAMANIIRAVSSNIQVFSENGSMYDRNCAGRGSWLLPAVTDFTDGRKQNSTPWYPLPLIQAISQQGGKWSADEVFCWKDQGTQQDYTLAQNLFHYKGALDAGASMVVLAGPQKSGSGEDAGIAQQTRDRIAAIYSNLRDTGYISGSPRFDYDDTMTITTSQLLANFGWEWWNGTSSLQADYNAKTAGGTKRVRIVMTNDSVPQP</sequence>
<dbReference type="InterPro" id="IPR017853">
    <property type="entry name" value="GH"/>
</dbReference>
<dbReference type="SUPFAM" id="SSF51445">
    <property type="entry name" value="(Trans)glycosidases"/>
    <property type="match status" value="1"/>
</dbReference>
<keyword evidence="3" id="KW-1185">Reference proteome</keyword>
<accession>I0KAU4</accession>
<dbReference type="STRING" id="1166018.FAES_3238"/>
<dbReference type="eggNOG" id="COG1874">
    <property type="taxonomic scope" value="Bacteria"/>
</dbReference>
<dbReference type="EMBL" id="HE796683">
    <property type="protein sequence ID" value="CCH01247.1"/>
    <property type="molecule type" value="Genomic_DNA"/>
</dbReference>
<dbReference type="KEGG" id="fae:FAES_3238"/>
<reference evidence="2 3" key="1">
    <citation type="journal article" date="2012" name="J. Bacteriol.">
        <title>Genome Sequence of Fibrella aestuarina BUZ 2T, a Filamentous Marine Bacterium.</title>
        <authorList>
            <person name="Filippini M."/>
            <person name="Qi W."/>
            <person name="Blom J."/>
            <person name="Goesmann A."/>
            <person name="Smits T.H."/>
            <person name="Bagheri H.C."/>
        </authorList>
    </citation>
    <scope>NUCLEOTIDE SEQUENCE [LARGE SCALE GENOMIC DNA]</scope>
    <source>
        <strain evidence="3">BUZ 2T</strain>
    </source>
</reference>
<dbReference type="PANTHER" id="PTHR36447:SF1">
    <property type="entry name" value="BETA-GALACTOSIDASE GANA"/>
    <property type="match status" value="1"/>
</dbReference>
<dbReference type="Proteomes" id="UP000011058">
    <property type="component" value="Chromosome"/>
</dbReference>
<dbReference type="Gene3D" id="3.20.20.80">
    <property type="entry name" value="Glycosidases"/>
    <property type="match status" value="1"/>
</dbReference>
<proteinExistence type="predicted"/>
<organism evidence="2 3">
    <name type="scientific">Fibrella aestuarina BUZ 2</name>
    <dbReference type="NCBI Taxonomy" id="1166018"/>
    <lineage>
        <taxon>Bacteria</taxon>
        <taxon>Pseudomonadati</taxon>
        <taxon>Bacteroidota</taxon>
        <taxon>Cytophagia</taxon>
        <taxon>Cytophagales</taxon>
        <taxon>Spirosomataceae</taxon>
        <taxon>Fibrella</taxon>
    </lineage>
</organism>
<feature type="region of interest" description="Disordered" evidence="1">
    <location>
        <begin position="633"/>
        <end position="652"/>
    </location>
</feature>
<dbReference type="PANTHER" id="PTHR36447">
    <property type="entry name" value="BETA-GALACTOSIDASE GANA"/>
    <property type="match status" value="1"/>
</dbReference>
<feature type="region of interest" description="Disordered" evidence="1">
    <location>
        <begin position="391"/>
        <end position="416"/>
    </location>
</feature>
<evidence type="ECO:0000256" key="1">
    <source>
        <dbReference type="SAM" id="MobiDB-lite"/>
    </source>
</evidence>
<dbReference type="InterPro" id="IPR003476">
    <property type="entry name" value="Glyco_hydro_42"/>
</dbReference>